<organism evidence="3 4">
    <name type="scientific">Mycetocola reblochoni REB411</name>
    <dbReference type="NCBI Taxonomy" id="1255698"/>
    <lineage>
        <taxon>Bacteria</taxon>
        <taxon>Bacillati</taxon>
        <taxon>Actinomycetota</taxon>
        <taxon>Actinomycetes</taxon>
        <taxon>Micrococcales</taxon>
        <taxon>Microbacteriaceae</taxon>
        <taxon>Mycetocola</taxon>
    </lineage>
</organism>
<dbReference type="RefSeq" id="WP_087138007.1">
    <property type="nucleotide sequence ID" value="NZ_FUKR01000058.1"/>
</dbReference>
<dbReference type="Pfam" id="PF25976">
    <property type="entry name" value="LpqB_N"/>
    <property type="match status" value="1"/>
</dbReference>
<accession>A0A1R4K1M7</accession>
<keyword evidence="1" id="KW-0472">Membrane</keyword>
<evidence type="ECO:0000313" key="3">
    <source>
        <dbReference type="EMBL" id="SJN38108.1"/>
    </source>
</evidence>
<dbReference type="InterPro" id="IPR019606">
    <property type="entry name" value="GerMN"/>
</dbReference>
<proteinExistence type="predicted"/>
<keyword evidence="1" id="KW-0812">Transmembrane</keyword>
<dbReference type="EMBL" id="FUKR01000058">
    <property type="protein sequence ID" value="SJN38108.1"/>
    <property type="molecule type" value="Genomic_DNA"/>
</dbReference>
<reference evidence="4" key="1">
    <citation type="submission" date="2017-02" db="EMBL/GenBank/DDBJ databases">
        <authorList>
            <person name="Dridi B."/>
        </authorList>
    </citation>
    <scope>NUCLEOTIDE SEQUENCE [LARGE SCALE GENOMIC DNA]</scope>
    <source>
        <strain evidence="4">EB411</strain>
    </source>
</reference>
<protein>
    <submittedName>
        <fullName evidence="3">LpqB</fullName>
    </submittedName>
</protein>
<evidence type="ECO:0000256" key="1">
    <source>
        <dbReference type="SAM" id="Phobius"/>
    </source>
</evidence>
<feature type="transmembrane region" description="Helical" evidence="1">
    <location>
        <begin position="28"/>
        <end position="47"/>
    </location>
</feature>
<evidence type="ECO:0000259" key="2">
    <source>
        <dbReference type="SMART" id="SM00909"/>
    </source>
</evidence>
<gene>
    <name evidence="3" type="ORF">FM119_10815</name>
</gene>
<sequence>MSIEQQEVTGRVRSAGAHGRLRSTRRGLVALAAAVAVVTLAACTAVPTSGSVQRGQTAPADAEPDVDFIAEGPEQDADPQQILLGFIDAATSTRDNYAVAREYLTPAFSASWHPDENVTVDVAAERRLTPAADDRVELSLVPVGDVDEEGVYREIDSRDPITQEYAFERVDGQWRIADAPAGLIVEDSAFTDVFSAHALSFFDPTWSTLVPELRWFPVRSSTTTRIVSALLAGPSEWLASSVVSAFPADARLSTDTVPTTGEVADVSLAVDAADLDDEAYSRMLLQLQASLEGVTTVGSIAMTVNGVDVDATAAVPASTRVDSRAAVVSEGALGFLAAGELSPIEGVPSSIGVEKPRSVAISADRSVVAVGTDAGTVAFRSGERSVVDDRKGLVDPVVDNSGFVWSVPESHPELMVVAGAAGVVPVRSSWPEGATVRSAELARDSSRLLVLLDYDNGTTSLMVAGVQRDAAGVPSGLSDFVELSTQQGEGIDATWVDSRTVAELIEGPQGETLTQLQEVGGRSSSIVSFPGARSIVGGNGANQLRALTDDGRLAVRRQAGWQFTASKVDVLATQMGTPE</sequence>
<keyword evidence="1" id="KW-1133">Transmembrane helix</keyword>
<feature type="domain" description="GerMN" evidence="2">
    <location>
        <begin position="223"/>
        <end position="313"/>
    </location>
</feature>
<dbReference type="SMART" id="SM00909">
    <property type="entry name" value="Germane"/>
    <property type="match status" value="1"/>
</dbReference>
<dbReference type="AlphaFoldDB" id="A0A1R4K1M7"/>
<dbReference type="Pfam" id="PF10646">
    <property type="entry name" value="Germane"/>
    <property type="match status" value="1"/>
</dbReference>
<dbReference type="OrthoDB" id="3226781at2"/>
<name>A0A1R4K1M7_9MICO</name>
<dbReference type="InterPro" id="IPR059026">
    <property type="entry name" value="LpqB_N"/>
</dbReference>
<keyword evidence="4" id="KW-1185">Reference proteome</keyword>
<dbReference type="Proteomes" id="UP000196778">
    <property type="component" value="Unassembled WGS sequence"/>
</dbReference>
<evidence type="ECO:0000313" key="4">
    <source>
        <dbReference type="Proteomes" id="UP000196778"/>
    </source>
</evidence>